<organism evidence="2 3">
    <name type="scientific">Rhododendron simsii</name>
    <name type="common">Sims's rhododendron</name>
    <dbReference type="NCBI Taxonomy" id="118357"/>
    <lineage>
        <taxon>Eukaryota</taxon>
        <taxon>Viridiplantae</taxon>
        <taxon>Streptophyta</taxon>
        <taxon>Embryophyta</taxon>
        <taxon>Tracheophyta</taxon>
        <taxon>Spermatophyta</taxon>
        <taxon>Magnoliopsida</taxon>
        <taxon>eudicotyledons</taxon>
        <taxon>Gunneridae</taxon>
        <taxon>Pentapetalae</taxon>
        <taxon>asterids</taxon>
        <taxon>Ericales</taxon>
        <taxon>Ericaceae</taxon>
        <taxon>Ericoideae</taxon>
        <taxon>Rhodoreae</taxon>
        <taxon>Rhododendron</taxon>
    </lineage>
</organism>
<dbReference type="Gene3D" id="1.20.1280.50">
    <property type="match status" value="1"/>
</dbReference>
<dbReference type="InterPro" id="IPR017451">
    <property type="entry name" value="F-box-assoc_interact_dom"/>
</dbReference>
<dbReference type="Pfam" id="PF07734">
    <property type="entry name" value="FBA_1"/>
    <property type="match status" value="1"/>
</dbReference>
<dbReference type="InterPro" id="IPR001810">
    <property type="entry name" value="F-box_dom"/>
</dbReference>
<gene>
    <name evidence="2" type="ORF">RHSIM_Rhsim01G0072600</name>
</gene>
<reference evidence="2" key="1">
    <citation type="submission" date="2019-11" db="EMBL/GenBank/DDBJ databases">
        <authorList>
            <person name="Liu Y."/>
            <person name="Hou J."/>
            <person name="Li T.-Q."/>
            <person name="Guan C.-H."/>
            <person name="Wu X."/>
            <person name="Wu H.-Z."/>
            <person name="Ling F."/>
            <person name="Zhang R."/>
            <person name="Shi X.-G."/>
            <person name="Ren J.-P."/>
            <person name="Chen E.-F."/>
            <person name="Sun J.-M."/>
        </authorList>
    </citation>
    <scope>NUCLEOTIDE SEQUENCE</scope>
    <source>
        <strain evidence="2">Adult_tree_wgs_1</strain>
        <tissue evidence="2">Leaves</tissue>
    </source>
</reference>
<dbReference type="AlphaFoldDB" id="A0A834HI72"/>
<name>A0A834HI72_RHOSS</name>
<dbReference type="InterPro" id="IPR006527">
    <property type="entry name" value="F-box-assoc_dom_typ1"/>
</dbReference>
<dbReference type="InterPro" id="IPR036047">
    <property type="entry name" value="F-box-like_dom_sf"/>
</dbReference>
<evidence type="ECO:0000313" key="2">
    <source>
        <dbReference type="EMBL" id="KAF7152856.1"/>
    </source>
</evidence>
<evidence type="ECO:0000313" key="3">
    <source>
        <dbReference type="Proteomes" id="UP000626092"/>
    </source>
</evidence>
<dbReference type="Proteomes" id="UP000626092">
    <property type="component" value="Unassembled WGS sequence"/>
</dbReference>
<dbReference type="OrthoDB" id="610337at2759"/>
<dbReference type="PROSITE" id="PS50181">
    <property type="entry name" value="FBOX"/>
    <property type="match status" value="1"/>
</dbReference>
<accession>A0A834HI72</accession>
<dbReference type="NCBIfam" id="TIGR01640">
    <property type="entry name" value="F_box_assoc_1"/>
    <property type="match status" value="1"/>
</dbReference>
<protein>
    <recommendedName>
        <fullName evidence="1">F-box domain-containing protein</fullName>
    </recommendedName>
</protein>
<proteinExistence type="predicted"/>
<dbReference type="Pfam" id="PF00646">
    <property type="entry name" value="F-box"/>
    <property type="match status" value="1"/>
</dbReference>
<dbReference type="SMART" id="SM00256">
    <property type="entry name" value="FBOX"/>
    <property type="match status" value="1"/>
</dbReference>
<dbReference type="PANTHER" id="PTHR31672">
    <property type="entry name" value="BNACNNG10540D PROTEIN"/>
    <property type="match status" value="1"/>
</dbReference>
<dbReference type="CDD" id="cd22157">
    <property type="entry name" value="F-box_AtFBW1-like"/>
    <property type="match status" value="1"/>
</dbReference>
<evidence type="ECO:0000259" key="1">
    <source>
        <dbReference type="PROSITE" id="PS50181"/>
    </source>
</evidence>
<dbReference type="PANTHER" id="PTHR31672:SF13">
    <property type="entry name" value="F-BOX PROTEIN CPR30-LIKE"/>
    <property type="match status" value="1"/>
</dbReference>
<comment type="caution">
    <text evidence="2">The sequence shown here is derived from an EMBL/GenBank/DDBJ whole genome shotgun (WGS) entry which is preliminary data.</text>
</comment>
<feature type="domain" description="F-box" evidence="1">
    <location>
        <begin position="31"/>
        <end position="76"/>
    </location>
</feature>
<keyword evidence="3" id="KW-1185">Reference proteome</keyword>
<dbReference type="EMBL" id="WJXA01000001">
    <property type="protein sequence ID" value="KAF7152856.1"/>
    <property type="molecule type" value="Genomic_DNA"/>
</dbReference>
<dbReference type="SUPFAM" id="SSF81383">
    <property type="entry name" value="F-box domain"/>
    <property type="match status" value="1"/>
</dbReference>
<sequence length="711" mass="80653">MKRGRKPKGLNTLKVHKEADQLGEEQNQYLGPSLEDLPEPISFDILLRLCTKSLLTCRCVCKPWRKLISDPEFARLHFARAEAFPLIRFSSSTYVSRNLYLVEPPEDSSGFDREYCDRHMKLETKLKIPLRNAELVMNREGDANADCNSKGGVKRKRCIKLRPKDHMLNVVNSCNGLLCLSEPSLSDPVMVCNPITGEFINLPIPTQTDESSKKFIDSGLGFSPKTNEYKVIRMFDQQERIHEQIREPITGRELCSRKVAEIHNLGTGAWKRIGCAPRSTYGYNLGFPTYLSGSLHWLLINHDISDYIMSFNFDVESFRSVPQPPLGYCAVGLYSKQNMSLGVLRGRLCLCDCSDYGLIELWMMEKYGVQESWKKTLCIHKVTDKGRRLGGLYEPISYLGSGGILFFDRSRNAVFHFNANEQFRSLKFLKVQRSKKCLKDTVTDDELEVLNITSRCAAFKLDGETRGLFLKEKLKIRIHIHYPIPITLVMMIFVPVATSNLAKEARDGGTFNYAHVSSTETRFRVPVEGNSKKLVPMMTGTRSLPIWELTPKKRFANAISNAKLGTENVFAKNGKRCARFQIMGDTKAVFLKEDNEGFKSPAIFPEKEWRERERERERGDLIDAACVLELARVEAGTAAEEVVNLAGINVVREAGDEEANTVCGGERWRSAVGKKPTTKRPKRFWWGTAIARTVVISFGLWDFTCFIKSPS</sequence>
<dbReference type="InterPro" id="IPR050796">
    <property type="entry name" value="SCF_F-box_component"/>
</dbReference>